<protein>
    <recommendedName>
        <fullName evidence="4">Lipoprotein</fullName>
    </recommendedName>
</protein>
<dbReference type="RefSeq" id="WP_123857260.1">
    <property type="nucleotide sequence ID" value="NZ_CP033923.1"/>
</dbReference>
<reference evidence="2 3" key="1">
    <citation type="submission" date="2018-11" db="EMBL/GenBank/DDBJ databases">
        <title>Proposal to divide the Flavobacteriaceae and reorganize its genera based on Amino Acid Identity values calculated from whole genome sequences.</title>
        <authorList>
            <person name="Nicholson A.C."/>
            <person name="Gulvik C.A."/>
            <person name="Whitney A.M."/>
            <person name="Humrighouse B.W."/>
            <person name="Bell M."/>
            <person name="Holmes B."/>
            <person name="Steigerwalt A.G."/>
            <person name="Villarma A."/>
            <person name="Sheth M."/>
            <person name="Batra D."/>
            <person name="Pryor J."/>
            <person name="Bernardet J.-F."/>
            <person name="Hugo C."/>
            <person name="Kampfer P."/>
            <person name="Newman J."/>
            <person name="McQuiston J.R."/>
        </authorList>
    </citation>
    <scope>NUCLEOTIDE SEQUENCE [LARGE SCALE GENOMIC DNA]</scope>
    <source>
        <strain evidence="2 3">G0041</strain>
    </source>
</reference>
<sequence length="358" mass="38839">MNIKRILPLAFASMLLFNASCSSDNDIEIIQKPSSGAYENGIIVSNEGGFSKPTSDVTFITSNLGTVYTNIYSNNNGGEAFGKVLQSIGFSGDKAYLVANSPSKIDIVNRYTFKKQVTVTENLDNPRYIAFSGNKYFVTNNNFAGKNKLNAYNISDNSFFGSMGFPRYAEKVVEAEGNIIVQTDGIGYDINPPYNSFATGYTITVVNPSTMVNPKIITLPTKGIIKDLIAYKGIAYVLVSDTTDSYIYKINSVTGNYTTTTLAGIADVQKLRADNNMFYFITGSNNIYNMTVGSSFVSKVPIVKASGNVYGFDVIDGRIFASDASFTEDGKVNVYDALSGTLLKNFTAGVGTNGFYKN</sequence>
<accession>A0AAD0YK56</accession>
<proteinExistence type="predicted"/>
<evidence type="ECO:0000313" key="2">
    <source>
        <dbReference type="EMBL" id="AZA90535.1"/>
    </source>
</evidence>
<dbReference type="SUPFAM" id="SSF63825">
    <property type="entry name" value="YWTD domain"/>
    <property type="match status" value="1"/>
</dbReference>
<evidence type="ECO:0000313" key="3">
    <source>
        <dbReference type="Proteomes" id="UP000278288"/>
    </source>
</evidence>
<dbReference type="EMBL" id="CP033923">
    <property type="protein sequence ID" value="AZA90535.1"/>
    <property type="molecule type" value="Genomic_DNA"/>
</dbReference>
<organism evidence="2 3">
    <name type="scientific">Chryseobacterium nakagawai</name>
    <dbReference type="NCBI Taxonomy" id="1241982"/>
    <lineage>
        <taxon>Bacteria</taxon>
        <taxon>Pseudomonadati</taxon>
        <taxon>Bacteroidota</taxon>
        <taxon>Flavobacteriia</taxon>
        <taxon>Flavobacteriales</taxon>
        <taxon>Weeksellaceae</taxon>
        <taxon>Chryseobacterium group</taxon>
        <taxon>Chryseobacterium</taxon>
    </lineage>
</organism>
<dbReference type="Proteomes" id="UP000278288">
    <property type="component" value="Chromosome"/>
</dbReference>
<dbReference type="Pfam" id="PF16819">
    <property type="entry name" value="DUF5074"/>
    <property type="match status" value="1"/>
</dbReference>
<keyword evidence="3" id="KW-1185">Reference proteome</keyword>
<evidence type="ECO:0000256" key="1">
    <source>
        <dbReference type="SAM" id="SignalP"/>
    </source>
</evidence>
<feature type="chain" id="PRO_5042031702" description="Lipoprotein" evidence="1">
    <location>
        <begin position="23"/>
        <end position="358"/>
    </location>
</feature>
<feature type="signal peptide" evidence="1">
    <location>
        <begin position="1"/>
        <end position="22"/>
    </location>
</feature>
<gene>
    <name evidence="2" type="ORF">EG343_07840</name>
</gene>
<dbReference type="KEGG" id="cnk:EG343_07840"/>
<evidence type="ECO:0008006" key="4">
    <source>
        <dbReference type="Google" id="ProtNLM"/>
    </source>
</evidence>
<keyword evidence="1" id="KW-0732">Signal</keyword>
<dbReference type="AlphaFoldDB" id="A0AAD0YK56"/>
<dbReference type="InterPro" id="IPR031815">
    <property type="entry name" value="DUF5074"/>
</dbReference>
<dbReference type="InterPro" id="IPR015943">
    <property type="entry name" value="WD40/YVTN_repeat-like_dom_sf"/>
</dbReference>
<name>A0AAD0YK56_CHRNA</name>
<dbReference type="Gene3D" id="2.130.10.10">
    <property type="entry name" value="YVTN repeat-like/Quinoprotein amine dehydrogenase"/>
    <property type="match status" value="1"/>
</dbReference>